<keyword evidence="2" id="KW-0479">Metal-binding</keyword>
<dbReference type="PANTHER" id="PTHR46481:SF10">
    <property type="entry name" value="ZINC FINGER BED DOMAIN-CONTAINING PROTEIN 39"/>
    <property type="match status" value="1"/>
</dbReference>
<dbReference type="InterPro" id="IPR008906">
    <property type="entry name" value="HATC_C_dom"/>
</dbReference>
<keyword evidence="9" id="KW-1185">Reference proteome</keyword>
<dbReference type="OrthoDB" id="3259198at2759"/>
<dbReference type="PANTHER" id="PTHR46481">
    <property type="entry name" value="ZINC FINGER BED DOMAIN-CONTAINING PROTEIN 4"/>
    <property type="match status" value="1"/>
</dbReference>
<protein>
    <submittedName>
        <fullName evidence="8">Transposase-like protein</fullName>
    </submittedName>
</protein>
<feature type="compositionally biased region" description="Basic residues" evidence="6">
    <location>
        <begin position="111"/>
        <end position="122"/>
    </location>
</feature>
<evidence type="ECO:0000259" key="7">
    <source>
        <dbReference type="Pfam" id="PF05699"/>
    </source>
</evidence>
<evidence type="ECO:0000256" key="5">
    <source>
        <dbReference type="ARBA" id="ARBA00023242"/>
    </source>
</evidence>
<dbReference type="Pfam" id="PF05699">
    <property type="entry name" value="Dimer_Tnp_hAT"/>
    <property type="match status" value="1"/>
</dbReference>
<proteinExistence type="predicted"/>
<feature type="compositionally biased region" description="Polar residues" evidence="6">
    <location>
        <begin position="494"/>
        <end position="504"/>
    </location>
</feature>
<keyword evidence="3" id="KW-0863">Zinc-finger</keyword>
<dbReference type="InterPro" id="IPR052035">
    <property type="entry name" value="ZnF_BED_domain_contain"/>
</dbReference>
<evidence type="ECO:0000256" key="4">
    <source>
        <dbReference type="ARBA" id="ARBA00022833"/>
    </source>
</evidence>
<dbReference type="AlphaFoldDB" id="A0A8H6XUI0"/>
<evidence type="ECO:0000256" key="6">
    <source>
        <dbReference type="SAM" id="MobiDB-lite"/>
    </source>
</evidence>
<evidence type="ECO:0000313" key="8">
    <source>
        <dbReference type="EMBL" id="KAF7346964.1"/>
    </source>
</evidence>
<evidence type="ECO:0000256" key="2">
    <source>
        <dbReference type="ARBA" id="ARBA00022723"/>
    </source>
</evidence>
<comment type="subcellular location">
    <subcellularLocation>
        <location evidence="1">Nucleus</location>
    </subcellularLocation>
</comment>
<feature type="compositionally biased region" description="Polar residues" evidence="6">
    <location>
        <begin position="14"/>
        <end position="23"/>
    </location>
</feature>
<dbReference type="EMBL" id="JACAZI010000012">
    <property type="protein sequence ID" value="KAF7346964.1"/>
    <property type="molecule type" value="Genomic_DNA"/>
</dbReference>
<sequence length="870" mass="97777">MAADYIFADDPAEASTSRPSRSANRIKMKNAIADDIAVKDPPAKKRRRKTGPKNAAQSKGKGKATEDQNTDPEDDDFSGSGSDRETDDEDSDASILAESLPTKTIAENARRTAKAPPRKKRKAAEAPLAPSNTESNATAGPSTAGSSQQPQPPAPAVKSKKSNPIYLFYEDPTDYDATGEKDEGAKYYKCYLGNREIVKLTKGSNQNTNKLRKHLEKTSEPHFQLFQVLQKRSGPVTDHERSLACGTTFLTPEIIAEYVQEGKKISNDIKAMFEKQAAEKQIPWNQDHFEGLVAKWVAACDQPFIAVNKPEFCEMLQYVHHHSPKPLQIPGDDKVRSLIEKMSDDMVTSLKKIFEANESNFVLSLDAWTSSNGYAFMAVIIHYIGNDGKLEECLIDFRELSGQHSGENMAAAVWETVDKFGLIGRIIAFVMDNATNNDTLVQSFARRCQKEGINFSTTDGRMRCMPHTIHLSALKLLEAIGALTKEEKRAAKSRSPTSAYQDSATEPLGRDVDGDIEDLAESRAVFKLRKIVRHVRSSPQRRRKWEADVLRGSEGSKPLILILDVKTRWSSTHQMLRRALDLRKGIFTYVGEDGENPDLTPYTLSATEWAALTQVTDWLEAYRYATTKMSATKQPMLSTTHACFRWLQDHLKTTIAALPQSAEPTLRDGLVAAHRKLSDYYTKFDESRYYSWATLLDPRLSYEGLRRDYADDPELLAGLETAKNQLQVHYNTHYANTNTAVSQQQLPPGSPVKFNIFARYGPQTGSTDSAKNELAEYFRLTNNPPSFEDTDPLKWWYMRRNKFPKLYRLARDMLCIPGSAVAVERIFSSGRDTIGLRRSRLKAETIRILMFVKARLRVERGQSKKRGESV</sequence>
<dbReference type="InterPro" id="IPR012337">
    <property type="entry name" value="RNaseH-like_sf"/>
</dbReference>
<dbReference type="SUPFAM" id="SSF53098">
    <property type="entry name" value="Ribonuclease H-like"/>
    <property type="match status" value="1"/>
</dbReference>
<accession>A0A8H6XUI0</accession>
<evidence type="ECO:0000313" key="9">
    <source>
        <dbReference type="Proteomes" id="UP000620124"/>
    </source>
</evidence>
<dbReference type="Proteomes" id="UP000620124">
    <property type="component" value="Unassembled WGS sequence"/>
</dbReference>
<evidence type="ECO:0000256" key="3">
    <source>
        <dbReference type="ARBA" id="ARBA00022771"/>
    </source>
</evidence>
<dbReference type="GO" id="GO:0005634">
    <property type="term" value="C:nucleus"/>
    <property type="evidence" value="ECO:0007669"/>
    <property type="project" value="UniProtKB-SubCell"/>
</dbReference>
<name>A0A8H6XUI0_9AGAR</name>
<dbReference type="GO" id="GO:0046983">
    <property type="term" value="F:protein dimerization activity"/>
    <property type="evidence" value="ECO:0007669"/>
    <property type="project" value="InterPro"/>
</dbReference>
<comment type="caution">
    <text evidence="8">The sequence shown here is derived from an EMBL/GenBank/DDBJ whole genome shotgun (WGS) entry which is preliminary data.</text>
</comment>
<feature type="region of interest" description="Disordered" evidence="6">
    <location>
        <begin position="1"/>
        <end position="161"/>
    </location>
</feature>
<feature type="compositionally biased region" description="Acidic residues" evidence="6">
    <location>
        <begin position="68"/>
        <end position="77"/>
    </location>
</feature>
<dbReference type="GO" id="GO:0008270">
    <property type="term" value="F:zinc ion binding"/>
    <property type="evidence" value="ECO:0007669"/>
    <property type="project" value="UniProtKB-KW"/>
</dbReference>
<organism evidence="8 9">
    <name type="scientific">Mycena venus</name>
    <dbReference type="NCBI Taxonomy" id="2733690"/>
    <lineage>
        <taxon>Eukaryota</taxon>
        <taxon>Fungi</taxon>
        <taxon>Dikarya</taxon>
        <taxon>Basidiomycota</taxon>
        <taxon>Agaricomycotina</taxon>
        <taxon>Agaricomycetes</taxon>
        <taxon>Agaricomycetidae</taxon>
        <taxon>Agaricales</taxon>
        <taxon>Marasmiineae</taxon>
        <taxon>Mycenaceae</taxon>
        <taxon>Mycena</taxon>
    </lineage>
</organism>
<reference evidence="8" key="1">
    <citation type="submission" date="2020-05" db="EMBL/GenBank/DDBJ databases">
        <title>Mycena genomes resolve the evolution of fungal bioluminescence.</title>
        <authorList>
            <person name="Tsai I.J."/>
        </authorList>
    </citation>
    <scope>NUCLEOTIDE SEQUENCE</scope>
    <source>
        <strain evidence="8">CCC161011</strain>
    </source>
</reference>
<evidence type="ECO:0000256" key="1">
    <source>
        <dbReference type="ARBA" id="ARBA00004123"/>
    </source>
</evidence>
<keyword evidence="5" id="KW-0539">Nucleus</keyword>
<keyword evidence="4" id="KW-0862">Zinc</keyword>
<feature type="region of interest" description="Disordered" evidence="6">
    <location>
        <begin position="487"/>
        <end position="512"/>
    </location>
</feature>
<gene>
    <name evidence="8" type="ORF">MVEN_01449100</name>
</gene>
<feature type="compositionally biased region" description="Polar residues" evidence="6">
    <location>
        <begin position="131"/>
        <end position="140"/>
    </location>
</feature>
<feature type="domain" description="HAT C-terminal dimerisation" evidence="7">
    <location>
        <begin position="774"/>
        <end position="854"/>
    </location>
</feature>